<evidence type="ECO:0000256" key="2">
    <source>
        <dbReference type="ARBA" id="ARBA00012025"/>
    </source>
</evidence>
<evidence type="ECO:0000256" key="5">
    <source>
        <dbReference type="SAM" id="MobiDB-lite"/>
    </source>
</evidence>
<feature type="domain" description="N-end aminoacyl transferase N-terminal" evidence="6">
    <location>
        <begin position="46"/>
        <end position="117"/>
    </location>
</feature>
<protein>
    <recommendedName>
        <fullName evidence="2">arginyltransferase</fullName>
        <ecNumber evidence="2">2.3.2.8</ecNumber>
    </recommendedName>
</protein>
<feature type="domain" description="N-end rule aminoacyl transferase C-terminal" evidence="7">
    <location>
        <begin position="181"/>
        <end position="317"/>
    </location>
</feature>
<accession>A0A1Y1V964</accession>
<keyword evidence="3" id="KW-0808">Transferase</keyword>
<comment type="caution">
    <text evidence="8">The sequence shown here is derived from an EMBL/GenBank/DDBJ whole genome shotgun (WGS) entry which is preliminary data.</text>
</comment>
<proteinExistence type="inferred from homology"/>
<feature type="region of interest" description="Disordered" evidence="5">
    <location>
        <begin position="1"/>
        <end position="24"/>
    </location>
</feature>
<dbReference type="EC" id="2.3.2.8" evidence="2"/>
<evidence type="ECO:0000256" key="4">
    <source>
        <dbReference type="ARBA" id="ARBA00023315"/>
    </source>
</evidence>
<name>A0A1Y1V964_9FUNG</name>
<dbReference type="InterPro" id="IPR016181">
    <property type="entry name" value="Acyl_CoA_acyltransferase"/>
</dbReference>
<dbReference type="InterPro" id="IPR007471">
    <property type="entry name" value="N-end_Aminoacyl_Trfase_N"/>
</dbReference>
<dbReference type="Pfam" id="PF04376">
    <property type="entry name" value="ATE_N"/>
    <property type="match status" value="1"/>
</dbReference>
<evidence type="ECO:0000256" key="3">
    <source>
        <dbReference type="ARBA" id="ARBA00022679"/>
    </source>
</evidence>
<dbReference type="Proteomes" id="UP000193719">
    <property type="component" value="Unassembled WGS sequence"/>
</dbReference>
<gene>
    <name evidence="8" type="ORF">BCR36DRAFT_584079</name>
</gene>
<dbReference type="InterPro" id="IPR030700">
    <property type="entry name" value="N-end_Aminoacyl_Trfase"/>
</dbReference>
<dbReference type="InterPro" id="IPR007472">
    <property type="entry name" value="N-end_Aminoacyl_Trfase_C"/>
</dbReference>
<dbReference type="STRING" id="1754191.A0A1Y1V964"/>
<dbReference type="EMBL" id="MCFH01000025">
    <property type="protein sequence ID" value="ORX48962.1"/>
    <property type="molecule type" value="Genomic_DNA"/>
</dbReference>
<reference evidence="8 9" key="2">
    <citation type="submission" date="2016-08" db="EMBL/GenBank/DDBJ databases">
        <title>Pervasive Adenine N6-methylation of Active Genes in Fungi.</title>
        <authorList>
            <consortium name="DOE Joint Genome Institute"/>
            <person name="Mondo S.J."/>
            <person name="Dannebaum R.O."/>
            <person name="Kuo R.C."/>
            <person name="Labutti K."/>
            <person name="Haridas S."/>
            <person name="Kuo A."/>
            <person name="Salamov A."/>
            <person name="Ahrendt S.R."/>
            <person name="Lipzen A."/>
            <person name="Sullivan W."/>
            <person name="Andreopoulos W.B."/>
            <person name="Clum A."/>
            <person name="Lindquist E."/>
            <person name="Daum C."/>
            <person name="Ramamoorthy G.K."/>
            <person name="Gryganskyi A."/>
            <person name="Culley D."/>
            <person name="Magnuson J.K."/>
            <person name="James T.Y."/>
            <person name="O'Malley M.A."/>
            <person name="Stajich J.E."/>
            <person name="Spatafora J.W."/>
            <person name="Visel A."/>
            <person name="Grigoriev I.V."/>
        </authorList>
    </citation>
    <scope>NUCLEOTIDE SEQUENCE [LARGE SCALE GENOMIC DNA]</scope>
    <source>
        <strain evidence="9">finn</strain>
    </source>
</reference>
<keyword evidence="4" id="KW-0012">Acyltransferase</keyword>
<reference evidence="8 9" key="1">
    <citation type="submission" date="2016-08" db="EMBL/GenBank/DDBJ databases">
        <title>Genomes of anaerobic fungi encode conserved fungal cellulosomes for biomass hydrolysis.</title>
        <authorList>
            <consortium name="DOE Joint Genome Institute"/>
            <person name="Haitjema C.H."/>
            <person name="Gilmore S.P."/>
            <person name="Henske J.K."/>
            <person name="Solomon K.V."/>
            <person name="De Groot R."/>
            <person name="Kuo A."/>
            <person name="Mondo S.J."/>
            <person name="Salamov A.A."/>
            <person name="Labutti K."/>
            <person name="Zhao Z."/>
            <person name="Chiniquy J."/>
            <person name="Barry K."/>
            <person name="Brewer H.M."/>
            <person name="Purvine S.O."/>
            <person name="Wright A.T."/>
            <person name="Boxma B."/>
            <person name="Van Alen T."/>
            <person name="Hackstein J.H."/>
            <person name="Baker S.E."/>
            <person name="Grigoriev I.V."/>
            <person name="O'Malley M.A."/>
        </authorList>
    </citation>
    <scope>NUCLEOTIDE SEQUENCE [LARGE SCALE GENOMIC DNA]</scope>
    <source>
        <strain evidence="9">finn</strain>
    </source>
</reference>
<dbReference type="OrthoDB" id="74183at2759"/>
<dbReference type="SUPFAM" id="SSF55729">
    <property type="entry name" value="Acyl-CoA N-acyltransferases (Nat)"/>
    <property type="match status" value="1"/>
</dbReference>
<dbReference type="GO" id="GO:0005737">
    <property type="term" value="C:cytoplasm"/>
    <property type="evidence" value="ECO:0007669"/>
    <property type="project" value="TreeGrafter"/>
</dbReference>
<dbReference type="Pfam" id="PF04377">
    <property type="entry name" value="ATE_C"/>
    <property type="match status" value="1"/>
</dbReference>
<evidence type="ECO:0000313" key="8">
    <source>
        <dbReference type="EMBL" id="ORX48962.1"/>
    </source>
</evidence>
<dbReference type="PANTHER" id="PTHR21367">
    <property type="entry name" value="ARGININE-TRNA-PROTEIN TRANSFERASE 1"/>
    <property type="match status" value="1"/>
</dbReference>
<organism evidence="8 9">
    <name type="scientific">Piromyces finnis</name>
    <dbReference type="NCBI Taxonomy" id="1754191"/>
    <lineage>
        <taxon>Eukaryota</taxon>
        <taxon>Fungi</taxon>
        <taxon>Fungi incertae sedis</taxon>
        <taxon>Chytridiomycota</taxon>
        <taxon>Chytridiomycota incertae sedis</taxon>
        <taxon>Neocallimastigomycetes</taxon>
        <taxon>Neocallimastigales</taxon>
        <taxon>Neocallimastigaceae</taxon>
        <taxon>Piromyces</taxon>
    </lineage>
</organism>
<keyword evidence="9" id="KW-1185">Reference proteome</keyword>
<evidence type="ECO:0000259" key="7">
    <source>
        <dbReference type="Pfam" id="PF04377"/>
    </source>
</evidence>
<sequence>MSEESDISFDSEENESLEEIEEEEIEELEENENSLNIMYYASNDASSCGYCKGEKCSYTYGAFAIFLSCQIYQDMIDMGWRRSGKYCYKPILEKSCCPQNTIRLRSLEYKISKSHKKVLKKMEKYLTSSTNNEQLINKPEFPTVNSPETLVKWFKYTENYKPFGKQRLKISICKSKFEPQTFELYKKYQTNVHKDKPEEVKEQGYKRFLVDSPLQYIKNKSPYAFGSYHQKYYLDDKLIAVGVIDILPKCVSSVYFMYDTDYSSLSLGVFSALQEINFSLRLNKYLEELKYYYLGFYIHSCPKMAYKAQYSPSDLLDPDTYYWVPIEHCIKLFEEKKANNVDPEKKQSCYVPFISKMREKNHEWLETQKSITCPFDIPEKVEDSDLSSMLLVLGRDLIRYHPSLVDEDGKERLKTIIKIFGRQNASKIFFDVSS</sequence>
<evidence type="ECO:0000313" key="9">
    <source>
        <dbReference type="Proteomes" id="UP000193719"/>
    </source>
</evidence>
<comment type="similarity">
    <text evidence="1">Belongs to the R-transferase family.</text>
</comment>
<dbReference type="AlphaFoldDB" id="A0A1Y1V964"/>
<evidence type="ECO:0000259" key="6">
    <source>
        <dbReference type="Pfam" id="PF04376"/>
    </source>
</evidence>
<dbReference type="GO" id="GO:0004057">
    <property type="term" value="F:arginyl-tRNA--protein transferase activity"/>
    <property type="evidence" value="ECO:0007669"/>
    <property type="project" value="UniProtKB-EC"/>
</dbReference>
<dbReference type="PANTHER" id="PTHR21367:SF1">
    <property type="entry name" value="ARGINYL-TRNA--PROTEIN TRANSFERASE 1"/>
    <property type="match status" value="1"/>
</dbReference>
<evidence type="ECO:0000256" key="1">
    <source>
        <dbReference type="ARBA" id="ARBA00009991"/>
    </source>
</evidence>